<evidence type="ECO:0000256" key="3">
    <source>
        <dbReference type="ARBA" id="ARBA00022553"/>
    </source>
</evidence>
<dbReference type="InterPro" id="IPR036097">
    <property type="entry name" value="HisK_dim/P_sf"/>
</dbReference>
<dbReference type="PROSITE" id="PS50109">
    <property type="entry name" value="HIS_KIN"/>
    <property type="match status" value="1"/>
</dbReference>
<sequence length="578" mass="63698">MVIMMSAADSIDYAISALRNGAVDFVRKFTELDDIRHKVENALHRKRLEHRHALMTARLEQSMVFIEALLANAPLGIAVFDGTSGDCVLANRACSAIISSPMDEVRTQNFREIDNWKDQGFVALAEVVLKDGVSRPAELLAITEDEQIATLDCSLSRFEVEGKLHLLLMASDISGKKKLEEENKKIESQMLHVQKLESLGVLAGGIAHDFNNILTAILGNADLALTRLPTASPATDNLRRIEDAAHRAADLARQMLAYSGKGRFVIQPLEVNRVIREMTQMLEVSISKKAKLSYQLGEDLPFVDVDNTQLRQVIMNLVINASEAIGHEPGCITITTGVRECTRTYLSETWIDDKLPEGEYVAIDITDTGCGMDNETVAKIFDPFFTTKFTGRGLGMAAVLGIIRGHRGAIKVSTVLGEGTTFTLLFPISRQVSVPEPAPFVEDDSWRGSGTVLLVDDERTILELGTDMLHALGFQVLTAADGCEAVEVYRNYQNDIVCVILDLTMPQLDGEQTFRELRQIEPQVRVVVSSGYNEQEVTQRFTDAGAVGFVQKPYTLSELTKSLRLIMEVAEEPAAIAV</sequence>
<evidence type="ECO:0000259" key="6">
    <source>
        <dbReference type="PROSITE" id="PS50110"/>
    </source>
</evidence>
<name>A0A8J7IMA6_9BACT</name>
<feature type="domain" description="Response regulatory" evidence="6">
    <location>
        <begin position="1"/>
        <end position="43"/>
    </location>
</feature>
<dbReference type="Gene3D" id="3.30.565.10">
    <property type="entry name" value="Histidine kinase-like ATPase, C-terminal domain"/>
    <property type="match status" value="1"/>
</dbReference>
<protein>
    <recommendedName>
        <fullName evidence="2">histidine kinase</fullName>
        <ecNumber evidence="2">2.7.13.3</ecNumber>
    </recommendedName>
</protein>
<dbReference type="InterPro" id="IPR035965">
    <property type="entry name" value="PAS-like_dom_sf"/>
</dbReference>
<comment type="caution">
    <text evidence="4">Lacks conserved residue(s) required for the propagation of feature annotation.</text>
</comment>
<evidence type="ECO:0000256" key="2">
    <source>
        <dbReference type="ARBA" id="ARBA00012438"/>
    </source>
</evidence>
<dbReference type="EMBL" id="JAEMHM010000003">
    <property type="protein sequence ID" value="MBJ6723813.1"/>
    <property type="molecule type" value="Genomic_DNA"/>
</dbReference>
<dbReference type="PANTHER" id="PTHR43065">
    <property type="entry name" value="SENSOR HISTIDINE KINASE"/>
    <property type="match status" value="1"/>
</dbReference>
<keyword evidence="3 4" id="KW-0597">Phosphoprotein</keyword>
<dbReference type="PRINTS" id="PR00344">
    <property type="entry name" value="BCTRLSENSOR"/>
</dbReference>
<dbReference type="Pfam" id="PF02518">
    <property type="entry name" value="HATPase_c"/>
    <property type="match status" value="1"/>
</dbReference>
<dbReference type="SUPFAM" id="SSF55874">
    <property type="entry name" value="ATPase domain of HSP90 chaperone/DNA topoisomerase II/histidine kinase"/>
    <property type="match status" value="1"/>
</dbReference>
<dbReference type="CDD" id="cd00082">
    <property type="entry name" value="HisKA"/>
    <property type="match status" value="1"/>
</dbReference>
<dbReference type="EC" id="2.7.13.3" evidence="2"/>
<dbReference type="Pfam" id="PF00072">
    <property type="entry name" value="Response_reg"/>
    <property type="match status" value="1"/>
</dbReference>
<comment type="caution">
    <text evidence="7">The sequence shown here is derived from an EMBL/GenBank/DDBJ whole genome shotgun (WGS) entry which is preliminary data.</text>
</comment>
<dbReference type="Pfam" id="PF00512">
    <property type="entry name" value="HisKA"/>
    <property type="match status" value="1"/>
</dbReference>
<dbReference type="GO" id="GO:0000155">
    <property type="term" value="F:phosphorelay sensor kinase activity"/>
    <property type="evidence" value="ECO:0007669"/>
    <property type="project" value="InterPro"/>
</dbReference>
<dbReference type="SMART" id="SM00448">
    <property type="entry name" value="REC"/>
    <property type="match status" value="1"/>
</dbReference>
<dbReference type="PANTHER" id="PTHR43065:SF42">
    <property type="entry name" value="TWO-COMPONENT SENSOR PPRA"/>
    <property type="match status" value="1"/>
</dbReference>
<dbReference type="InterPro" id="IPR001789">
    <property type="entry name" value="Sig_transdc_resp-reg_receiver"/>
</dbReference>
<dbReference type="SUPFAM" id="SSF55785">
    <property type="entry name" value="PYP-like sensor domain (PAS domain)"/>
    <property type="match status" value="1"/>
</dbReference>
<evidence type="ECO:0000256" key="1">
    <source>
        <dbReference type="ARBA" id="ARBA00000085"/>
    </source>
</evidence>
<dbReference type="InterPro" id="IPR036890">
    <property type="entry name" value="HATPase_C_sf"/>
</dbReference>
<feature type="domain" description="Response regulatory" evidence="6">
    <location>
        <begin position="451"/>
        <end position="567"/>
    </location>
</feature>
<feature type="domain" description="Histidine kinase" evidence="5">
    <location>
        <begin position="205"/>
        <end position="430"/>
    </location>
</feature>
<evidence type="ECO:0000256" key="4">
    <source>
        <dbReference type="PROSITE-ProRule" id="PRU00169"/>
    </source>
</evidence>
<dbReference type="Gene3D" id="3.30.450.20">
    <property type="entry name" value="PAS domain"/>
    <property type="match status" value="1"/>
</dbReference>
<evidence type="ECO:0000313" key="7">
    <source>
        <dbReference type="EMBL" id="MBJ6723813.1"/>
    </source>
</evidence>
<dbReference type="InterPro" id="IPR003594">
    <property type="entry name" value="HATPase_dom"/>
</dbReference>
<dbReference type="SUPFAM" id="SSF52172">
    <property type="entry name" value="CheY-like"/>
    <property type="match status" value="2"/>
</dbReference>
<dbReference type="InterPro" id="IPR003661">
    <property type="entry name" value="HisK_dim/P_dom"/>
</dbReference>
<feature type="modified residue" description="4-aspartylphosphate" evidence="4">
    <location>
        <position position="502"/>
    </location>
</feature>
<dbReference type="CDD" id="cd00156">
    <property type="entry name" value="REC"/>
    <property type="match status" value="1"/>
</dbReference>
<dbReference type="Gene3D" id="1.10.287.130">
    <property type="match status" value="1"/>
</dbReference>
<dbReference type="SMART" id="SM00387">
    <property type="entry name" value="HATPase_c"/>
    <property type="match status" value="1"/>
</dbReference>
<dbReference type="AlphaFoldDB" id="A0A8J7IMA6"/>
<evidence type="ECO:0000259" key="5">
    <source>
        <dbReference type="PROSITE" id="PS50109"/>
    </source>
</evidence>
<dbReference type="Gene3D" id="3.40.50.2300">
    <property type="match status" value="2"/>
</dbReference>
<organism evidence="7 8">
    <name type="scientific">Geomesophilobacter sediminis</name>
    <dbReference type="NCBI Taxonomy" id="2798584"/>
    <lineage>
        <taxon>Bacteria</taxon>
        <taxon>Pseudomonadati</taxon>
        <taxon>Thermodesulfobacteriota</taxon>
        <taxon>Desulfuromonadia</taxon>
        <taxon>Geobacterales</taxon>
        <taxon>Geobacteraceae</taxon>
        <taxon>Geomesophilobacter</taxon>
    </lineage>
</organism>
<gene>
    <name evidence="7" type="ORF">JFN93_03750</name>
</gene>
<evidence type="ECO:0000313" key="8">
    <source>
        <dbReference type="Proteomes" id="UP000636888"/>
    </source>
</evidence>
<comment type="catalytic activity">
    <reaction evidence="1">
        <text>ATP + protein L-histidine = ADP + protein N-phospho-L-histidine.</text>
        <dbReference type="EC" id="2.7.13.3"/>
    </reaction>
</comment>
<dbReference type="PROSITE" id="PS50110">
    <property type="entry name" value="RESPONSE_REGULATORY"/>
    <property type="match status" value="2"/>
</dbReference>
<dbReference type="Proteomes" id="UP000636888">
    <property type="component" value="Unassembled WGS sequence"/>
</dbReference>
<dbReference type="SMART" id="SM00388">
    <property type="entry name" value="HisKA"/>
    <property type="match status" value="1"/>
</dbReference>
<dbReference type="SUPFAM" id="SSF47384">
    <property type="entry name" value="Homodimeric domain of signal transducing histidine kinase"/>
    <property type="match status" value="1"/>
</dbReference>
<dbReference type="InterPro" id="IPR005467">
    <property type="entry name" value="His_kinase_dom"/>
</dbReference>
<keyword evidence="8" id="KW-1185">Reference proteome</keyword>
<dbReference type="InterPro" id="IPR004358">
    <property type="entry name" value="Sig_transdc_His_kin-like_C"/>
</dbReference>
<dbReference type="InterPro" id="IPR011006">
    <property type="entry name" value="CheY-like_superfamily"/>
</dbReference>
<reference evidence="7" key="1">
    <citation type="submission" date="2020-12" db="EMBL/GenBank/DDBJ databases">
        <title>Geomonas sp. Red875, isolated from river sediment.</title>
        <authorList>
            <person name="Xu Z."/>
            <person name="Zhang Z."/>
            <person name="Masuda Y."/>
            <person name="Itoh H."/>
            <person name="Senoo K."/>
        </authorList>
    </citation>
    <scope>NUCLEOTIDE SEQUENCE</scope>
    <source>
        <strain evidence="7">Red875</strain>
    </source>
</reference>
<accession>A0A8J7IMA6</accession>
<proteinExistence type="predicted"/>